<dbReference type="Pfam" id="PF24570">
    <property type="entry name" value="BACK_BPM_SPOP"/>
    <property type="match status" value="1"/>
</dbReference>
<sequence>MDCTPAGKAIMGDACLVRAVTVAGCFFHGGVRKDLQPVMEKEPRRVGWVVGPLELLGGVEAVASSSSQEKTRPATRTASRCTAQTARGTHVFDINDYSLHKGLGKGKFIQSAAFDVGGYSWRLRYYPDGDPREESADHISVYLELLSHTASVRANYDLKLLDWTTGSASSVLCDTVKFSTVFLSENIYTWGKSKFMKKSELEASPSVYLRDDCLVIHCDITIVNEPKVGETIAVAEDRLPRKSDLPDDFAKLLESGEGADVTFQVQGEAFNAHRIVLAARSPVFKAQLYRLLRQDNRGFITIEDMQPGVFKALLQFIYTDSLPDIKDVEFGEIHDVEDLAKHLLVAADKYALERLKLVCTDMLCKSLNVQTVAHTLALAELHGCSELKDACVEYIMASDRIGDVVASPGYQHLKNECPIVFISLWERTTQLLENLYGAPYYLELESSINLI</sequence>
<dbReference type="OrthoDB" id="6496053at2759"/>
<dbReference type="CDD" id="cd00121">
    <property type="entry name" value="MATH"/>
    <property type="match status" value="1"/>
</dbReference>
<feature type="non-terminal residue" evidence="5">
    <location>
        <position position="1"/>
    </location>
</feature>
<dbReference type="PROSITE" id="PS50097">
    <property type="entry name" value="BTB"/>
    <property type="match status" value="1"/>
</dbReference>
<dbReference type="PANTHER" id="PTHR26379:SF474">
    <property type="entry name" value="OS08G0228200 PROTEIN"/>
    <property type="match status" value="1"/>
</dbReference>
<dbReference type="EMBL" id="RWGY01000005">
    <property type="protein sequence ID" value="TVU42542.1"/>
    <property type="molecule type" value="Genomic_DNA"/>
</dbReference>
<dbReference type="AlphaFoldDB" id="A0A5J9W1A2"/>
<dbReference type="SMART" id="SM00061">
    <property type="entry name" value="MATH"/>
    <property type="match status" value="1"/>
</dbReference>
<evidence type="ECO:0000256" key="1">
    <source>
        <dbReference type="ARBA" id="ARBA00004906"/>
    </source>
</evidence>
<dbReference type="InterPro" id="IPR002083">
    <property type="entry name" value="MATH/TRAF_dom"/>
</dbReference>
<evidence type="ECO:0000256" key="2">
    <source>
        <dbReference type="ARBA" id="ARBA00010846"/>
    </source>
</evidence>
<dbReference type="Pfam" id="PF00651">
    <property type="entry name" value="BTB"/>
    <property type="match status" value="1"/>
</dbReference>
<reference evidence="5 6" key="1">
    <citation type="journal article" date="2019" name="Sci. Rep.">
        <title>A high-quality genome of Eragrostis curvula grass provides insights into Poaceae evolution and supports new strategies to enhance forage quality.</title>
        <authorList>
            <person name="Carballo J."/>
            <person name="Santos B.A.C.M."/>
            <person name="Zappacosta D."/>
            <person name="Garbus I."/>
            <person name="Selva J.P."/>
            <person name="Gallo C.A."/>
            <person name="Diaz A."/>
            <person name="Albertini E."/>
            <person name="Caccamo M."/>
            <person name="Echenique V."/>
        </authorList>
    </citation>
    <scope>NUCLEOTIDE SEQUENCE [LARGE SCALE GENOMIC DNA]</scope>
    <source>
        <strain evidence="6">cv. Victoria</strain>
        <tissue evidence="5">Leaf</tissue>
    </source>
</reference>
<dbReference type="Proteomes" id="UP000324897">
    <property type="component" value="Unassembled WGS sequence"/>
</dbReference>
<dbReference type="SUPFAM" id="SSF54695">
    <property type="entry name" value="POZ domain"/>
    <property type="match status" value="1"/>
</dbReference>
<feature type="domain" description="BTB" evidence="3">
    <location>
        <begin position="259"/>
        <end position="322"/>
    </location>
</feature>
<evidence type="ECO:0000313" key="6">
    <source>
        <dbReference type="Proteomes" id="UP000324897"/>
    </source>
</evidence>
<dbReference type="Gramene" id="TVU42542">
    <property type="protein sequence ID" value="TVU42542"/>
    <property type="gene ID" value="EJB05_08954"/>
</dbReference>
<dbReference type="GO" id="GO:0016567">
    <property type="term" value="P:protein ubiquitination"/>
    <property type="evidence" value="ECO:0007669"/>
    <property type="project" value="InterPro"/>
</dbReference>
<protein>
    <recommendedName>
        <fullName evidence="7">BTB domain-containing protein</fullName>
    </recommendedName>
</protein>
<gene>
    <name evidence="5" type="ORF">EJB05_08954</name>
</gene>
<dbReference type="InterPro" id="IPR011333">
    <property type="entry name" value="SKP1/BTB/POZ_sf"/>
</dbReference>
<dbReference type="SUPFAM" id="SSF49599">
    <property type="entry name" value="TRAF domain-like"/>
    <property type="match status" value="1"/>
</dbReference>
<dbReference type="InterPro" id="IPR000210">
    <property type="entry name" value="BTB/POZ_dom"/>
</dbReference>
<keyword evidence="6" id="KW-1185">Reference proteome</keyword>
<dbReference type="InterPro" id="IPR056423">
    <property type="entry name" value="BACK_BPM_SPOP"/>
</dbReference>
<dbReference type="InterPro" id="IPR045005">
    <property type="entry name" value="BPM1-6"/>
</dbReference>
<evidence type="ECO:0000259" key="3">
    <source>
        <dbReference type="PROSITE" id="PS50097"/>
    </source>
</evidence>
<dbReference type="Gene3D" id="1.25.40.420">
    <property type="match status" value="1"/>
</dbReference>
<evidence type="ECO:0000259" key="4">
    <source>
        <dbReference type="PROSITE" id="PS50144"/>
    </source>
</evidence>
<evidence type="ECO:0000313" key="5">
    <source>
        <dbReference type="EMBL" id="TVU42542.1"/>
    </source>
</evidence>
<proteinExistence type="inferred from homology"/>
<comment type="caution">
    <text evidence="5">The sequence shown here is derived from an EMBL/GenBank/DDBJ whole genome shotgun (WGS) entry which is preliminary data.</text>
</comment>
<evidence type="ECO:0008006" key="7">
    <source>
        <dbReference type="Google" id="ProtNLM"/>
    </source>
</evidence>
<accession>A0A5J9W1A2</accession>
<name>A0A5J9W1A2_9POAL</name>
<dbReference type="PANTHER" id="PTHR26379">
    <property type="entry name" value="BTB/POZ AND MATH DOMAIN-CONTAINING PROTEIN 1"/>
    <property type="match status" value="1"/>
</dbReference>
<dbReference type="InterPro" id="IPR008974">
    <property type="entry name" value="TRAF-like"/>
</dbReference>
<dbReference type="CDD" id="cd18280">
    <property type="entry name" value="BTB_POZ_BPM_plant"/>
    <property type="match status" value="1"/>
</dbReference>
<organism evidence="5 6">
    <name type="scientific">Eragrostis curvula</name>
    <name type="common">weeping love grass</name>
    <dbReference type="NCBI Taxonomy" id="38414"/>
    <lineage>
        <taxon>Eukaryota</taxon>
        <taxon>Viridiplantae</taxon>
        <taxon>Streptophyta</taxon>
        <taxon>Embryophyta</taxon>
        <taxon>Tracheophyta</taxon>
        <taxon>Spermatophyta</taxon>
        <taxon>Magnoliopsida</taxon>
        <taxon>Liliopsida</taxon>
        <taxon>Poales</taxon>
        <taxon>Poaceae</taxon>
        <taxon>PACMAD clade</taxon>
        <taxon>Chloridoideae</taxon>
        <taxon>Eragrostideae</taxon>
        <taxon>Eragrostidinae</taxon>
        <taxon>Eragrostis</taxon>
    </lineage>
</organism>
<comment type="similarity">
    <text evidence="2">Belongs to the Tdpoz family.</text>
</comment>
<dbReference type="Gene3D" id="2.60.210.10">
    <property type="entry name" value="Apoptosis, Tumor Necrosis Factor Receptor Associated Protein 2, Chain A"/>
    <property type="match status" value="1"/>
</dbReference>
<dbReference type="SMART" id="SM00225">
    <property type="entry name" value="BTB"/>
    <property type="match status" value="1"/>
</dbReference>
<feature type="domain" description="MATH" evidence="4">
    <location>
        <begin position="87"/>
        <end position="220"/>
    </location>
</feature>
<comment type="pathway">
    <text evidence="1">Protein modification; protein ubiquitination.</text>
</comment>
<dbReference type="Gene3D" id="3.30.710.10">
    <property type="entry name" value="Potassium Channel Kv1.1, Chain A"/>
    <property type="match status" value="1"/>
</dbReference>
<dbReference type="PROSITE" id="PS50144">
    <property type="entry name" value="MATH"/>
    <property type="match status" value="1"/>
</dbReference>
<dbReference type="Pfam" id="PF22486">
    <property type="entry name" value="MATH_2"/>
    <property type="match status" value="1"/>
</dbReference>